<evidence type="ECO:0000256" key="3">
    <source>
        <dbReference type="ARBA" id="ARBA00022448"/>
    </source>
</evidence>
<evidence type="ECO:0000313" key="10">
    <source>
        <dbReference type="Proteomes" id="UP000294257"/>
    </source>
</evidence>
<organism evidence="9 10">
    <name type="scientific">Herbihabitans rhizosphaerae</name>
    <dbReference type="NCBI Taxonomy" id="1872711"/>
    <lineage>
        <taxon>Bacteria</taxon>
        <taxon>Bacillati</taxon>
        <taxon>Actinomycetota</taxon>
        <taxon>Actinomycetes</taxon>
        <taxon>Pseudonocardiales</taxon>
        <taxon>Pseudonocardiaceae</taxon>
        <taxon>Herbihabitans</taxon>
    </lineage>
</organism>
<evidence type="ECO:0000313" key="9">
    <source>
        <dbReference type="EMBL" id="RZS36453.1"/>
    </source>
</evidence>
<sequence length="83" mass="7926">MLATSVALTGISVAAVGPIVFVALAAPQLATRVAGSQGAAVVPAALMGAVLLIAADIVARLLPPPSQLPVGVVTGGLGGIYLV</sequence>
<dbReference type="PANTHER" id="PTHR30472:SF24">
    <property type="entry name" value="FERRIC ENTEROBACTIN TRANSPORT SYSTEM PERMEASE PROTEIN FEPG"/>
    <property type="match status" value="1"/>
</dbReference>
<keyword evidence="4" id="KW-1003">Cell membrane</keyword>
<comment type="subcellular location">
    <subcellularLocation>
        <location evidence="1">Cell membrane</location>
        <topology evidence="1">Multi-pass membrane protein</topology>
    </subcellularLocation>
</comment>
<dbReference type="PANTHER" id="PTHR30472">
    <property type="entry name" value="FERRIC ENTEROBACTIN TRANSPORT SYSTEM PERMEASE PROTEIN"/>
    <property type="match status" value="1"/>
</dbReference>
<dbReference type="InterPro" id="IPR000522">
    <property type="entry name" value="ABC_transptr_permease_BtuC"/>
</dbReference>
<proteinExistence type="inferred from homology"/>
<evidence type="ECO:0000256" key="8">
    <source>
        <dbReference type="SAM" id="Phobius"/>
    </source>
</evidence>
<keyword evidence="6 8" id="KW-1133">Transmembrane helix</keyword>
<feature type="transmembrane region" description="Helical" evidence="8">
    <location>
        <begin position="6"/>
        <end position="26"/>
    </location>
</feature>
<evidence type="ECO:0000256" key="6">
    <source>
        <dbReference type="ARBA" id="ARBA00022989"/>
    </source>
</evidence>
<gene>
    <name evidence="9" type="ORF">EV193_107134</name>
</gene>
<keyword evidence="5 8" id="KW-0812">Transmembrane</keyword>
<dbReference type="InterPro" id="IPR037294">
    <property type="entry name" value="ABC_BtuC-like"/>
</dbReference>
<keyword evidence="10" id="KW-1185">Reference proteome</keyword>
<evidence type="ECO:0000256" key="2">
    <source>
        <dbReference type="ARBA" id="ARBA00007935"/>
    </source>
</evidence>
<reference evidence="9 10" key="1">
    <citation type="submission" date="2019-02" db="EMBL/GenBank/DDBJ databases">
        <title>Genomic Encyclopedia of Type Strains, Phase IV (KMG-IV): sequencing the most valuable type-strain genomes for metagenomic binning, comparative biology and taxonomic classification.</title>
        <authorList>
            <person name="Goeker M."/>
        </authorList>
    </citation>
    <scope>NUCLEOTIDE SEQUENCE [LARGE SCALE GENOMIC DNA]</scope>
    <source>
        <strain evidence="9 10">DSM 101727</strain>
    </source>
</reference>
<dbReference type="Pfam" id="PF01032">
    <property type="entry name" value="FecCD"/>
    <property type="match status" value="1"/>
</dbReference>
<keyword evidence="7 8" id="KW-0472">Membrane</keyword>
<evidence type="ECO:0000256" key="5">
    <source>
        <dbReference type="ARBA" id="ARBA00022692"/>
    </source>
</evidence>
<name>A0A4V2ES61_9PSEU</name>
<evidence type="ECO:0000256" key="4">
    <source>
        <dbReference type="ARBA" id="ARBA00022475"/>
    </source>
</evidence>
<feature type="transmembrane region" description="Helical" evidence="8">
    <location>
        <begin position="38"/>
        <end position="59"/>
    </location>
</feature>
<evidence type="ECO:0000256" key="7">
    <source>
        <dbReference type="ARBA" id="ARBA00023136"/>
    </source>
</evidence>
<dbReference type="GO" id="GO:0022857">
    <property type="term" value="F:transmembrane transporter activity"/>
    <property type="evidence" value="ECO:0007669"/>
    <property type="project" value="InterPro"/>
</dbReference>
<dbReference type="Gene3D" id="1.10.3470.10">
    <property type="entry name" value="ABC transporter involved in vitamin B12 uptake, BtuC"/>
    <property type="match status" value="1"/>
</dbReference>
<protein>
    <submittedName>
        <fullName evidence="9">FecCD transport family protein</fullName>
    </submittedName>
</protein>
<comment type="similarity">
    <text evidence="2">Belongs to the binding-protein-dependent transport system permease family. FecCD subfamily.</text>
</comment>
<dbReference type="GO" id="GO:0033214">
    <property type="term" value="P:siderophore-iron import into cell"/>
    <property type="evidence" value="ECO:0007669"/>
    <property type="project" value="TreeGrafter"/>
</dbReference>
<dbReference type="GO" id="GO:0005886">
    <property type="term" value="C:plasma membrane"/>
    <property type="evidence" value="ECO:0007669"/>
    <property type="project" value="UniProtKB-SubCell"/>
</dbReference>
<evidence type="ECO:0000256" key="1">
    <source>
        <dbReference type="ARBA" id="ARBA00004651"/>
    </source>
</evidence>
<keyword evidence="3" id="KW-0813">Transport</keyword>
<dbReference type="SUPFAM" id="SSF81345">
    <property type="entry name" value="ABC transporter involved in vitamin B12 uptake, BtuC"/>
    <property type="match status" value="1"/>
</dbReference>
<comment type="caution">
    <text evidence="9">The sequence shown here is derived from an EMBL/GenBank/DDBJ whole genome shotgun (WGS) entry which is preliminary data.</text>
</comment>
<dbReference type="Proteomes" id="UP000294257">
    <property type="component" value="Unassembled WGS sequence"/>
</dbReference>
<dbReference type="AlphaFoldDB" id="A0A4V2ES61"/>
<dbReference type="EMBL" id="SGWQ01000007">
    <property type="protein sequence ID" value="RZS36453.1"/>
    <property type="molecule type" value="Genomic_DNA"/>
</dbReference>
<accession>A0A4V2ES61</accession>